<dbReference type="EMBL" id="JBDKWZ010000006">
    <property type="protein sequence ID" value="MEN7548826.1"/>
    <property type="molecule type" value="Genomic_DNA"/>
</dbReference>
<feature type="domain" description="NADAR" evidence="3">
    <location>
        <begin position="4"/>
        <end position="152"/>
    </location>
</feature>
<dbReference type="Gene3D" id="1.10.357.40">
    <property type="entry name" value="YbiA-like"/>
    <property type="match status" value="1"/>
</dbReference>
<evidence type="ECO:0000313" key="4">
    <source>
        <dbReference type="EMBL" id="MEN7548826.1"/>
    </source>
</evidence>
<dbReference type="InterPro" id="IPR037238">
    <property type="entry name" value="YbiA-like_sf"/>
</dbReference>
<dbReference type="SUPFAM" id="SSF143990">
    <property type="entry name" value="YbiA-like"/>
    <property type="match status" value="1"/>
</dbReference>
<sequence length="156" mass="18565">MSFFYGYHHPLSQWYYSDFEIGKITFNCCEQWMMYSKAILFKDEEKARQILEESRANIQRKLGRQIRYFKNDIWVNQREEIIYQGNLAKFSQNAELKKYLLDTGDNFLAEASPTDLIWGIGLAEEDDKRFDQKNWTGKNLLGKLLMEVRATLANRL</sequence>
<dbReference type="RefSeq" id="WP_346821602.1">
    <property type="nucleotide sequence ID" value="NZ_JBDKWZ010000006.1"/>
</dbReference>
<comment type="catalytic activity">
    <reaction evidence="1">
        <text>5-amino-6-(5-phospho-D-ribosylamino)uracil + H2O = 5,6-diaminouracil + D-ribose 5-phosphate</text>
        <dbReference type="Rhea" id="RHEA:55020"/>
        <dbReference type="ChEBI" id="CHEBI:15377"/>
        <dbReference type="ChEBI" id="CHEBI:46252"/>
        <dbReference type="ChEBI" id="CHEBI:58453"/>
        <dbReference type="ChEBI" id="CHEBI:78346"/>
    </reaction>
</comment>
<organism evidence="4 5">
    <name type="scientific">Rapidithrix thailandica</name>
    <dbReference type="NCBI Taxonomy" id="413964"/>
    <lineage>
        <taxon>Bacteria</taxon>
        <taxon>Pseudomonadati</taxon>
        <taxon>Bacteroidota</taxon>
        <taxon>Cytophagia</taxon>
        <taxon>Cytophagales</taxon>
        <taxon>Flammeovirgaceae</taxon>
        <taxon>Rapidithrix</taxon>
    </lineage>
</organism>
<proteinExistence type="predicted"/>
<accession>A0AAW9SDR3</accession>
<reference evidence="4 5" key="1">
    <citation type="submission" date="2024-04" db="EMBL/GenBank/DDBJ databases">
        <title>Novel genus in family Flammeovirgaceae.</title>
        <authorList>
            <person name="Nguyen T.H."/>
            <person name="Vuong T.Q."/>
            <person name="Le H."/>
            <person name="Kim S.-G."/>
        </authorList>
    </citation>
    <scope>NUCLEOTIDE SEQUENCE [LARGE SCALE GENOMIC DNA]</scope>
    <source>
        <strain evidence="4 5">JCM 23209</strain>
    </source>
</reference>
<dbReference type="CDD" id="cd15457">
    <property type="entry name" value="NADAR"/>
    <property type="match status" value="1"/>
</dbReference>
<evidence type="ECO:0000256" key="2">
    <source>
        <dbReference type="ARBA" id="ARBA00000751"/>
    </source>
</evidence>
<keyword evidence="5" id="KW-1185">Reference proteome</keyword>
<evidence type="ECO:0000259" key="3">
    <source>
        <dbReference type="Pfam" id="PF08719"/>
    </source>
</evidence>
<name>A0AAW9SDR3_9BACT</name>
<comment type="caution">
    <text evidence="4">The sequence shown here is derived from an EMBL/GenBank/DDBJ whole genome shotgun (WGS) entry which is preliminary data.</text>
</comment>
<evidence type="ECO:0000313" key="5">
    <source>
        <dbReference type="Proteomes" id="UP001403385"/>
    </source>
</evidence>
<dbReference type="AlphaFoldDB" id="A0AAW9SDR3"/>
<protein>
    <submittedName>
        <fullName evidence="4">NADAR family protein</fullName>
    </submittedName>
</protein>
<evidence type="ECO:0000256" key="1">
    <source>
        <dbReference type="ARBA" id="ARBA00000022"/>
    </source>
</evidence>
<comment type="catalytic activity">
    <reaction evidence="2">
        <text>2,5-diamino-6-hydroxy-4-(5-phosphoribosylamino)-pyrimidine + H2O = 2,5,6-triamino-4-hydroxypyrimidine + D-ribose 5-phosphate</text>
        <dbReference type="Rhea" id="RHEA:23436"/>
        <dbReference type="ChEBI" id="CHEBI:15377"/>
        <dbReference type="ChEBI" id="CHEBI:58614"/>
        <dbReference type="ChEBI" id="CHEBI:78346"/>
        <dbReference type="ChEBI" id="CHEBI:137796"/>
    </reaction>
</comment>
<dbReference type="NCBIfam" id="TIGR02464">
    <property type="entry name" value="ribofla_fusion"/>
    <property type="match status" value="1"/>
</dbReference>
<gene>
    <name evidence="4" type="ORF">AAG747_12970</name>
</gene>
<dbReference type="Proteomes" id="UP001403385">
    <property type="component" value="Unassembled WGS sequence"/>
</dbReference>
<dbReference type="Pfam" id="PF08719">
    <property type="entry name" value="NADAR"/>
    <property type="match status" value="1"/>
</dbReference>
<dbReference type="InterPro" id="IPR012816">
    <property type="entry name" value="NADAR"/>
</dbReference>